<accession>A0AAV9Z815</accession>
<protein>
    <submittedName>
        <fullName evidence="2">Uncharacterized protein</fullName>
    </submittedName>
</protein>
<sequence>MDSSFTTSKRVELASNIDSSLGSGEAEFAHAPECNFPTESSPLAIYWPICNVLFGICTNDEGAGNLSRKRARKPKLVDSQTDPNVPHPPYFDAEFKRMNTSIQSSSIPQVRYNTVLNRICDLNLNSGANLFPFAATTLTRRYPTQLRSNQDPKVNSMTSSCGFGDRQNYRGVPLLA</sequence>
<dbReference type="EMBL" id="JAWWNJ010000183">
    <property type="protein sequence ID" value="KAK6974501.1"/>
    <property type="molecule type" value="Genomic_DNA"/>
</dbReference>
<reference evidence="2 3" key="1">
    <citation type="journal article" date="2024" name="J Genomics">
        <title>Draft genome sequencing and assembly of Favolaschia claudopus CIRM-BRFM 2984 isolated from oak limbs.</title>
        <authorList>
            <person name="Navarro D."/>
            <person name="Drula E."/>
            <person name="Chaduli D."/>
            <person name="Cazenave R."/>
            <person name="Ahrendt S."/>
            <person name="Wang J."/>
            <person name="Lipzen A."/>
            <person name="Daum C."/>
            <person name="Barry K."/>
            <person name="Grigoriev I.V."/>
            <person name="Favel A."/>
            <person name="Rosso M.N."/>
            <person name="Martin F."/>
        </authorList>
    </citation>
    <scope>NUCLEOTIDE SEQUENCE [LARGE SCALE GENOMIC DNA]</scope>
    <source>
        <strain evidence="2 3">CIRM-BRFM 2984</strain>
    </source>
</reference>
<evidence type="ECO:0000256" key="1">
    <source>
        <dbReference type="SAM" id="MobiDB-lite"/>
    </source>
</evidence>
<feature type="region of interest" description="Disordered" evidence="1">
    <location>
        <begin position="65"/>
        <end position="86"/>
    </location>
</feature>
<evidence type="ECO:0000313" key="3">
    <source>
        <dbReference type="Proteomes" id="UP001362999"/>
    </source>
</evidence>
<dbReference type="Proteomes" id="UP001362999">
    <property type="component" value="Unassembled WGS sequence"/>
</dbReference>
<gene>
    <name evidence="2" type="ORF">R3P38DRAFT_2811872</name>
</gene>
<organism evidence="2 3">
    <name type="scientific">Favolaschia claudopus</name>
    <dbReference type="NCBI Taxonomy" id="2862362"/>
    <lineage>
        <taxon>Eukaryota</taxon>
        <taxon>Fungi</taxon>
        <taxon>Dikarya</taxon>
        <taxon>Basidiomycota</taxon>
        <taxon>Agaricomycotina</taxon>
        <taxon>Agaricomycetes</taxon>
        <taxon>Agaricomycetidae</taxon>
        <taxon>Agaricales</taxon>
        <taxon>Marasmiineae</taxon>
        <taxon>Mycenaceae</taxon>
        <taxon>Favolaschia</taxon>
    </lineage>
</organism>
<dbReference type="AlphaFoldDB" id="A0AAV9Z815"/>
<evidence type="ECO:0000313" key="2">
    <source>
        <dbReference type="EMBL" id="KAK6974501.1"/>
    </source>
</evidence>
<name>A0AAV9Z815_9AGAR</name>
<comment type="caution">
    <text evidence="2">The sequence shown here is derived from an EMBL/GenBank/DDBJ whole genome shotgun (WGS) entry which is preliminary data.</text>
</comment>
<keyword evidence="3" id="KW-1185">Reference proteome</keyword>
<proteinExistence type="predicted"/>